<dbReference type="Proteomes" id="UP001551658">
    <property type="component" value="Unassembled WGS sequence"/>
</dbReference>
<name>A0ABV3F5F0_9NOCA</name>
<evidence type="ECO:0000313" key="3">
    <source>
        <dbReference type="Proteomes" id="UP001551658"/>
    </source>
</evidence>
<proteinExistence type="predicted"/>
<feature type="transmembrane region" description="Helical" evidence="1">
    <location>
        <begin position="53"/>
        <end position="70"/>
    </location>
</feature>
<keyword evidence="1" id="KW-0472">Membrane</keyword>
<keyword evidence="1" id="KW-0812">Transmembrane</keyword>
<evidence type="ECO:0000256" key="1">
    <source>
        <dbReference type="SAM" id="Phobius"/>
    </source>
</evidence>
<evidence type="ECO:0000313" key="2">
    <source>
        <dbReference type="EMBL" id="MEV0362930.1"/>
    </source>
</evidence>
<accession>A0ABV3F5F0</accession>
<keyword evidence="3" id="KW-1185">Reference proteome</keyword>
<organism evidence="2 3">
    <name type="scientific">Nocardia fusca</name>
    <dbReference type="NCBI Taxonomy" id="941183"/>
    <lineage>
        <taxon>Bacteria</taxon>
        <taxon>Bacillati</taxon>
        <taxon>Actinomycetota</taxon>
        <taxon>Actinomycetes</taxon>
        <taxon>Mycobacteriales</taxon>
        <taxon>Nocardiaceae</taxon>
        <taxon>Nocardia</taxon>
    </lineage>
</organism>
<feature type="transmembrane region" description="Helical" evidence="1">
    <location>
        <begin position="77"/>
        <end position="96"/>
    </location>
</feature>
<reference evidence="2 3" key="1">
    <citation type="submission" date="2024-06" db="EMBL/GenBank/DDBJ databases">
        <title>The Natural Products Discovery Center: Release of the First 8490 Sequenced Strains for Exploring Actinobacteria Biosynthetic Diversity.</title>
        <authorList>
            <person name="Kalkreuter E."/>
            <person name="Kautsar S.A."/>
            <person name="Yang D."/>
            <person name="Bader C.D."/>
            <person name="Teijaro C.N."/>
            <person name="Fluegel L."/>
            <person name="Davis C.M."/>
            <person name="Simpson J.R."/>
            <person name="Lauterbach L."/>
            <person name="Steele A.D."/>
            <person name="Gui C."/>
            <person name="Meng S."/>
            <person name="Li G."/>
            <person name="Viehrig K."/>
            <person name="Ye F."/>
            <person name="Su P."/>
            <person name="Kiefer A.F."/>
            <person name="Nichols A."/>
            <person name="Cepeda A.J."/>
            <person name="Yan W."/>
            <person name="Fan B."/>
            <person name="Jiang Y."/>
            <person name="Adhikari A."/>
            <person name="Zheng C.-J."/>
            <person name="Schuster L."/>
            <person name="Cowan T.M."/>
            <person name="Smanski M.J."/>
            <person name="Chevrette M.G."/>
            <person name="De Carvalho L.P.S."/>
            <person name="Shen B."/>
        </authorList>
    </citation>
    <scope>NUCLEOTIDE SEQUENCE [LARGE SCALE GENOMIC DNA]</scope>
    <source>
        <strain evidence="2 3">NPDC050671</strain>
    </source>
</reference>
<keyword evidence="1" id="KW-1133">Transmembrane helix</keyword>
<comment type="caution">
    <text evidence="2">The sequence shown here is derived from an EMBL/GenBank/DDBJ whole genome shotgun (WGS) entry which is preliminary data.</text>
</comment>
<dbReference type="PANTHER" id="PTHR36974">
    <property type="entry name" value="MEMBRANE PROTEIN-RELATED"/>
    <property type="match status" value="1"/>
</dbReference>
<protein>
    <recommendedName>
        <fullName evidence="4">DoxX family membrane protein</fullName>
    </recommendedName>
</protein>
<sequence>MADITPAGAPDSGRTPALRLAALLLGTGVLHFVAPTPFDSIVPPQLPGKARSYTYWSGVAEIGVGTALLVPRTRRLGGRLAALLFLAVFPANIQFAADALRNPKAPSILKAISVLRLPLQWPMITSALAVSRRAPRDRRGV</sequence>
<dbReference type="RefSeq" id="WP_357976270.1">
    <property type="nucleotide sequence ID" value="NZ_JBFAIH010000004.1"/>
</dbReference>
<feature type="transmembrane region" description="Helical" evidence="1">
    <location>
        <begin position="17"/>
        <end position="33"/>
    </location>
</feature>
<feature type="transmembrane region" description="Helical" evidence="1">
    <location>
        <begin position="108"/>
        <end position="130"/>
    </location>
</feature>
<dbReference type="PANTHER" id="PTHR36974:SF1">
    <property type="entry name" value="DOXX FAMILY MEMBRANE PROTEIN"/>
    <property type="match status" value="1"/>
</dbReference>
<dbReference type="EMBL" id="JBFAIH010000004">
    <property type="protein sequence ID" value="MEV0362930.1"/>
    <property type="molecule type" value="Genomic_DNA"/>
</dbReference>
<evidence type="ECO:0008006" key="4">
    <source>
        <dbReference type="Google" id="ProtNLM"/>
    </source>
</evidence>
<gene>
    <name evidence="2" type="ORF">AB0H72_09520</name>
</gene>